<organism evidence="1 2">
    <name type="scientific">Engystomops pustulosus</name>
    <name type="common">Tungara frog</name>
    <name type="synonym">Physalaemus pustulosus</name>
    <dbReference type="NCBI Taxonomy" id="76066"/>
    <lineage>
        <taxon>Eukaryota</taxon>
        <taxon>Metazoa</taxon>
        <taxon>Chordata</taxon>
        <taxon>Craniata</taxon>
        <taxon>Vertebrata</taxon>
        <taxon>Euteleostomi</taxon>
        <taxon>Amphibia</taxon>
        <taxon>Batrachia</taxon>
        <taxon>Anura</taxon>
        <taxon>Neobatrachia</taxon>
        <taxon>Hyloidea</taxon>
        <taxon>Leptodactylidae</taxon>
        <taxon>Leiuperinae</taxon>
        <taxon>Engystomops</taxon>
    </lineage>
</organism>
<accession>A0AAV6ZNV2</accession>
<reference evidence="1" key="1">
    <citation type="thesis" date="2020" institute="ProQuest LLC" country="789 East Eisenhower Parkway, Ann Arbor, MI, USA">
        <title>Comparative Genomics and Chromosome Evolution.</title>
        <authorList>
            <person name="Mudd A.B."/>
        </authorList>
    </citation>
    <scope>NUCLEOTIDE SEQUENCE</scope>
    <source>
        <strain evidence="1">237g6f4</strain>
        <tissue evidence="1">Blood</tissue>
    </source>
</reference>
<dbReference type="AlphaFoldDB" id="A0AAV6ZNV2"/>
<comment type="caution">
    <text evidence="1">The sequence shown here is derived from an EMBL/GenBank/DDBJ whole genome shotgun (WGS) entry which is preliminary data.</text>
</comment>
<keyword evidence="2" id="KW-1185">Reference proteome</keyword>
<evidence type="ECO:0000313" key="1">
    <source>
        <dbReference type="EMBL" id="KAG8551052.1"/>
    </source>
</evidence>
<sequence length="98" mass="11292">MSKAPTQINAQRSYRSSETVALIRGFLPRLVKLWIWMIEKLVKAKMVTKGTKDFGNLCHASFKTRDFKEYLFSCTKFFEVSKKAICDLSEHICGIIIV</sequence>
<protein>
    <submittedName>
        <fullName evidence="1">Uncharacterized protein</fullName>
    </submittedName>
</protein>
<dbReference type="EMBL" id="WNYA01000013">
    <property type="protein sequence ID" value="KAG8551052.1"/>
    <property type="molecule type" value="Genomic_DNA"/>
</dbReference>
<evidence type="ECO:0000313" key="2">
    <source>
        <dbReference type="Proteomes" id="UP000824782"/>
    </source>
</evidence>
<dbReference type="Proteomes" id="UP000824782">
    <property type="component" value="Unassembled WGS sequence"/>
</dbReference>
<gene>
    <name evidence="1" type="ORF">GDO81_021925</name>
</gene>
<proteinExistence type="predicted"/>
<name>A0AAV6ZNV2_ENGPU</name>